<proteinExistence type="predicted"/>
<reference evidence="4" key="1">
    <citation type="journal article" date="2019" name="Int. J. Syst. Evol. Microbiol.">
        <title>The Global Catalogue of Microorganisms (GCM) 10K type strain sequencing project: providing services to taxonomists for standard genome sequencing and annotation.</title>
        <authorList>
            <consortium name="The Broad Institute Genomics Platform"/>
            <consortium name="The Broad Institute Genome Sequencing Center for Infectious Disease"/>
            <person name="Wu L."/>
            <person name="Ma J."/>
        </authorList>
    </citation>
    <scope>NUCLEOTIDE SEQUENCE [LARGE SCALE GENOMIC DNA]</scope>
    <source>
        <strain evidence="4">JCM 16601</strain>
    </source>
</reference>
<keyword evidence="4" id="KW-1185">Reference proteome</keyword>
<organism evidence="3 4">
    <name type="scientific">Mucilaginibacter dorajii</name>
    <dbReference type="NCBI Taxonomy" id="692994"/>
    <lineage>
        <taxon>Bacteria</taxon>
        <taxon>Pseudomonadati</taxon>
        <taxon>Bacteroidota</taxon>
        <taxon>Sphingobacteriia</taxon>
        <taxon>Sphingobacteriales</taxon>
        <taxon>Sphingobacteriaceae</taxon>
        <taxon>Mucilaginibacter</taxon>
    </lineage>
</organism>
<sequence>MDDQLDNDLKNRIREVFDNYEDTTADEGWLLLRERFPEEEKKRPVVWLWWAGVAAGLLLFLSIGVWMLSKKTQPDNTLALKPAKHQQQQKTGAKDSAAQLAATQTAPANTPVDTIASAQNTIAQYHQPVHKSPVDSTVSTPNNIAQNNQPAHKNPVINNTNTATVQPNNIAAGNQQKQVASNNTMVNPPLVISGNNGINNNVAAVQPPANKQTDAIATPAKRVDSVKSVSPKTDAAQYAVNTTVVPGKAADINSKNTDKQVAKTATPTSTIDAMFKAEQNQPKKPAEKVIDDKKVKFGVYAATFFNYAKGSSNQVNAGAGFTSDIKLSKNIKLSTGIALAQNTLKYGSSTPPNTNAASALSYAAAREDNMLAPAASLPTFKNYNASLVGLDVPINIKYEFNPQKTDAYISAGLSSGTFINEAYTTSYGITHNSLLAGVTQQTTDQTDRQSFNSFYFAKTLNVSFGLGTALGKSNRLIIEPFLKYPLQGLGSQQIKFGAGGINLKLNFTNKK</sequence>
<evidence type="ECO:0000256" key="1">
    <source>
        <dbReference type="SAM" id="MobiDB-lite"/>
    </source>
</evidence>
<comment type="caution">
    <text evidence="3">The sequence shown here is derived from an EMBL/GenBank/DDBJ whole genome shotgun (WGS) entry which is preliminary data.</text>
</comment>
<feature type="transmembrane region" description="Helical" evidence="2">
    <location>
        <begin position="45"/>
        <end position="68"/>
    </location>
</feature>
<dbReference type="Proteomes" id="UP001500742">
    <property type="component" value="Unassembled WGS sequence"/>
</dbReference>
<keyword evidence="2" id="KW-1133">Transmembrane helix</keyword>
<protein>
    <recommendedName>
        <fullName evidence="5">Outer membrane protein beta-barrel domain-containing protein</fullName>
    </recommendedName>
</protein>
<evidence type="ECO:0000313" key="3">
    <source>
        <dbReference type="EMBL" id="GAA3967831.1"/>
    </source>
</evidence>
<evidence type="ECO:0000256" key="2">
    <source>
        <dbReference type="SAM" id="Phobius"/>
    </source>
</evidence>
<feature type="compositionally biased region" description="Low complexity" evidence="1">
    <location>
        <begin position="97"/>
        <end position="107"/>
    </location>
</feature>
<feature type="region of interest" description="Disordered" evidence="1">
    <location>
        <begin position="82"/>
        <end position="107"/>
    </location>
</feature>
<accession>A0ABP7PNG0</accession>
<evidence type="ECO:0000313" key="4">
    <source>
        <dbReference type="Proteomes" id="UP001500742"/>
    </source>
</evidence>
<keyword evidence="2" id="KW-0472">Membrane</keyword>
<gene>
    <name evidence="3" type="ORF">GCM10022210_15800</name>
</gene>
<dbReference type="EMBL" id="BAAAZC010000009">
    <property type="protein sequence ID" value="GAA3967831.1"/>
    <property type="molecule type" value="Genomic_DNA"/>
</dbReference>
<dbReference type="RefSeq" id="WP_259089143.1">
    <property type="nucleotide sequence ID" value="NZ_BAAAZC010000009.1"/>
</dbReference>
<keyword evidence="2" id="KW-0812">Transmembrane</keyword>
<evidence type="ECO:0008006" key="5">
    <source>
        <dbReference type="Google" id="ProtNLM"/>
    </source>
</evidence>
<name>A0ABP7PNG0_9SPHI</name>